<gene>
    <name evidence="1" type="ORF">SI7747_09012798</name>
</gene>
<evidence type="ECO:0000313" key="2">
    <source>
        <dbReference type="Proteomes" id="UP001189122"/>
    </source>
</evidence>
<dbReference type="EMBL" id="CACRZD030000009">
    <property type="protein sequence ID" value="CAA6666409.1"/>
    <property type="molecule type" value="Genomic_DNA"/>
</dbReference>
<dbReference type="Proteomes" id="UP001189122">
    <property type="component" value="Unassembled WGS sequence"/>
</dbReference>
<dbReference type="AlphaFoldDB" id="A0A7I8J8J5"/>
<protein>
    <submittedName>
        <fullName evidence="1">Uncharacterized protein</fullName>
    </submittedName>
</protein>
<organism evidence="1">
    <name type="scientific">Spirodela intermedia</name>
    <name type="common">Intermediate duckweed</name>
    <dbReference type="NCBI Taxonomy" id="51605"/>
    <lineage>
        <taxon>Eukaryota</taxon>
        <taxon>Viridiplantae</taxon>
        <taxon>Streptophyta</taxon>
        <taxon>Embryophyta</taxon>
        <taxon>Tracheophyta</taxon>
        <taxon>Spermatophyta</taxon>
        <taxon>Magnoliopsida</taxon>
        <taxon>Liliopsida</taxon>
        <taxon>Araceae</taxon>
        <taxon>Lemnoideae</taxon>
        <taxon>Spirodela</taxon>
    </lineage>
</organism>
<sequence length="70" mass="8294">MASKWNPVFPKGRDMKPRPRAIDVIEREKDRRHQNWLRGIPRIELGTSRTLSENHTTRPNAHLKLNLSIR</sequence>
<dbReference type="EMBL" id="LR743596">
    <property type="protein sequence ID" value="CAA2627119.1"/>
    <property type="molecule type" value="Genomic_DNA"/>
</dbReference>
<name>A0A7I8J8J5_SPIIN</name>
<accession>A0A7I8J8J5</accession>
<proteinExistence type="predicted"/>
<keyword evidence="2" id="KW-1185">Reference proteome</keyword>
<reference evidence="1 2" key="1">
    <citation type="submission" date="2019-12" db="EMBL/GenBank/DDBJ databases">
        <authorList>
            <person name="Scholz U."/>
            <person name="Mascher M."/>
            <person name="Fiebig A."/>
        </authorList>
    </citation>
    <scope>NUCLEOTIDE SEQUENCE</scope>
</reference>
<evidence type="ECO:0000313" key="1">
    <source>
        <dbReference type="EMBL" id="CAA2627119.1"/>
    </source>
</evidence>